<reference evidence="2" key="1">
    <citation type="submission" date="2023-05" db="EMBL/GenBank/DDBJ databases">
        <authorList>
            <person name="Zhang X."/>
        </authorList>
    </citation>
    <scope>NUCLEOTIDE SEQUENCE</scope>
    <source>
        <strain evidence="2">YF14B1</strain>
    </source>
</reference>
<dbReference type="Gene3D" id="1.25.40.10">
    <property type="entry name" value="Tetratricopeptide repeat domain"/>
    <property type="match status" value="1"/>
</dbReference>
<comment type="caution">
    <text evidence="2">The sequence shown here is derived from an EMBL/GenBank/DDBJ whole genome shotgun (WGS) entry which is preliminary data.</text>
</comment>
<gene>
    <name evidence="2" type="ORF">QNI16_34505</name>
</gene>
<dbReference type="EMBL" id="JASJOS010000022">
    <property type="protein sequence ID" value="MDJ1485654.1"/>
    <property type="molecule type" value="Genomic_DNA"/>
</dbReference>
<dbReference type="Proteomes" id="UP001241110">
    <property type="component" value="Unassembled WGS sequence"/>
</dbReference>
<evidence type="ECO:0000313" key="2">
    <source>
        <dbReference type="EMBL" id="MDJ1485654.1"/>
    </source>
</evidence>
<evidence type="ECO:0000259" key="1">
    <source>
        <dbReference type="Pfam" id="PF13226"/>
    </source>
</evidence>
<sequence>MFIQRFIRSFFVSSQKELDPSLGFTEVKPAGVWLIQKEYVLFTQRYYAMTSDEKTALIEGLCMTEKYTESIHAWVKEQPDSPLAHLLIGALYTYTAWIARSGLRAKYVTEEQFKLFFERLECAYDHLSRAIDLDPHDAEPFARMIRVLMGLNQSVDLVYSYFNAMLERDPTHLYGHLYLLNAVSHKWLGSDEEVMSFAEQVKQRAPVGSLLHTIIPMAHIELWLTLDYEEERNRYFMQKSVQESIYQAYHQWVIGNPENSPLEPVIHNYFCFAFYWMRDTKLAQYERNAMGQYMTFSPWGYEGILTIKEIDRYLKQPK</sequence>
<name>A0AAE3UA02_9BACT</name>
<organism evidence="2 3">
    <name type="scientific">Xanthocytophaga flava</name>
    <dbReference type="NCBI Taxonomy" id="3048013"/>
    <lineage>
        <taxon>Bacteria</taxon>
        <taxon>Pseudomonadati</taxon>
        <taxon>Bacteroidota</taxon>
        <taxon>Cytophagia</taxon>
        <taxon>Cytophagales</taxon>
        <taxon>Rhodocytophagaceae</taxon>
        <taxon>Xanthocytophaga</taxon>
    </lineage>
</organism>
<evidence type="ECO:0000313" key="3">
    <source>
        <dbReference type="Proteomes" id="UP001241110"/>
    </source>
</evidence>
<dbReference type="Pfam" id="PF13226">
    <property type="entry name" value="DUF4034"/>
    <property type="match status" value="1"/>
</dbReference>
<accession>A0AAE3UA02</accession>
<protein>
    <submittedName>
        <fullName evidence="2">DUF4034 domain-containing protein</fullName>
    </submittedName>
</protein>
<dbReference type="AlphaFoldDB" id="A0AAE3UA02"/>
<dbReference type="RefSeq" id="WP_313988502.1">
    <property type="nucleotide sequence ID" value="NZ_JASJOS010000022.1"/>
</dbReference>
<dbReference type="InterPro" id="IPR025115">
    <property type="entry name" value="DUF4034"/>
</dbReference>
<dbReference type="InterPro" id="IPR011990">
    <property type="entry name" value="TPR-like_helical_dom_sf"/>
</dbReference>
<feature type="domain" description="DUF4034" evidence="1">
    <location>
        <begin position="44"/>
        <end position="153"/>
    </location>
</feature>
<proteinExistence type="predicted"/>